<feature type="region of interest" description="Disordered" evidence="1">
    <location>
        <begin position="36"/>
        <end position="55"/>
    </location>
</feature>
<reference evidence="2 3" key="1">
    <citation type="journal article" date="2021" name="Commun. Biol.">
        <title>The genome of Shorea leprosula (Dipterocarpaceae) highlights the ecological relevance of drought in aseasonal tropical rainforests.</title>
        <authorList>
            <person name="Ng K.K.S."/>
            <person name="Kobayashi M.J."/>
            <person name="Fawcett J.A."/>
            <person name="Hatakeyama M."/>
            <person name="Paape T."/>
            <person name="Ng C.H."/>
            <person name="Ang C.C."/>
            <person name="Tnah L.H."/>
            <person name="Lee C.T."/>
            <person name="Nishiyama T."/>
            <person name="Sese J."/>
            <person name="O'Brien M.J."/>
            <person name="Copetti D."/>
            <person name="Mohd Noor M.I."/>
            <person name="Ong R.C."/>
            <person name="Putra M."/>
            <person name="Sireger I.Z."/>
            <person name="Indrioko S."/>
            <person name="Kosugi Y."/>
            <person name="Izuno A."/>
            <person name="Isagi Y."/>
            <person name="Lee S.L."/>
            <person name="Shimizu K.K."/>
        </authorList>
    </citation>
    <scope>NUCLEOTIDE SEQUENCE [LARGE SCALE GENOMIC DNA]</scope>
    <source>
        <strain evidence="2">214</strain>
    </source>
</reference>
<dbReference type="Proteomes" id="UP001054252">
    <property type="component" value="Unassembled WGS sequence"/>
</dbReference>
<sequence length="145" mass="15569">MGAFTGVSMSAVVEVSVRASAFANFTPVEVLTETLDSTGGTGTGTGGAGSLCQQTQRGRREIQERQITKFRGCAPMVTSYAKLMDNLIDTVEDIDTLRKSGIICNSLNPRDATKFSIAIQWHLYQLQPLCCHLQASESLLPAVVA</sequence>
<dbReference type="InterPro" id="IPR004158">
    <property type="entry name" value="DUF247_pln"/>
</dbReference>
<keyword evidence="3" id="KW-1185">Reference proteome</keyword>
<dbReference type="EMBL" id="BPVZ01000011">
    <property type="protein sequence ID" value="GKU97489.1"/>
    <property type="molecule type" value="Genomic_DNA"/>
</dbReference>
<evidence type="ECO:0000313" key="3">
    <source>
        <dbReference type="Proteomes" id="UP001054252"/>
    </source>
</evidence>
<gene>
    <name evidence="2" type="ORF">SLEP1_g10632</name>
</gene>
<proteinExistence type="predicted"/>
<dbReference type="Pfam" id="PF03140">
    <property type="entry name" value="DUF247"/>
    <property type="match status" value="1"/>
</dbReference>
<comment type="caution">
    <text evidence="2">The sequence shown here is derived from an EMBL/GenBank/DDBJ whole genome shotgun (WGS) entry which is preliminary data.</text>
</comment>
<dbReference type="AlphaFoldDB" id="A0AAV5IGK9"/>
<name>A0AAV5IGK9_9ROSI</name>
<organism evidence="2 3">
    <name type="scientific">Rubroshorea leprosula</name>
    <dbReference type="NCBI Taxonomy" id="152421"/>
    <lineage>
        <taxon>Eukaryota</taxon>
        <taxon>Viridiplantae</taxon>
        <taxon>Streptophyta</taxon>
        <taxon>Embryophyta</taxon>
        <taxon>Tracheophyta</taxon>
        <taxon>Spermatophyta</taxon>
        <taxon>Magnoliopsida</taxon>
        <taxon>eudicotyledons</taxon>
        <taxon>Gunneridae</taxon>
        <taxon>Pentapetalae</taxon>
        <taxon>rosids</taxon>
        <taxon>malvids</taxon>
        <taxon>Malvales</taxon>
        <taxon>Dipterocarpaceae</taxon>
        <taxon>Rubroshorea</taxon>
    </lineage>
</organism>
<protein>
    <submittedName>
        <fullName evidence="2">Uncharacterized protein</fullName>
    </submittedName>
</protein>
<accession>A0AAV5IGK9</accession>
<feature type="compositionally biased region" description="Gly residues" evidence="1">
    <location>
        <begin position="39"/>
        <end position="49"/>
    </location>
</feature>
<evidence type="ECO:0000256" key="1">
    <source>
        <dbReference type="SAM" id="MobiDB-lite"/>
    </source>
</evidence>
<evidence type="ECO:0000313" key="2">
    <source>
        <dbReference type="EMBL" id="GKU97489.1"/>
    </source>
</evidence>